<sequence>MIVIFFFFFFFDQIIDNQIIREAFKQVCADKLLSDMYCDMEEYISGRIDKKDMLNSLLAIESPYSELYKKPYPTAEDGVSIWRDFQKNYLEDLEGFRFDERNEEFQNEYQLGLLEAKAIVNWMYRAYPNMEKRKDETKTILHQISKTFDIAELDFADCIIYVKSKVEINIINSFGSFCKAMQDIGSAKKTSYYRGHSDINYLLLPSIMRRREWLDHECDMYNELIIECPEEFSHCFAHLDYLVHMQHYGLPTRMLDVTRNPLVALYFACESNPTKKGEVIVFDVEREIVKYPGSDTVTILASIPLFKKKLKVDLAAWAADPKISQKDFNEKAVRLLHEVKLEKPAFRDEIRKKDILDCFFVLSEKRNNRIIKQDGAFIICGLFNKRYNPIHKYRYTYKGKIQIYTIPANKKKGILNMLNKFSINKASLFPEISDVTEFIKGKY</sequence>
<organism evidence="2 3">
    <name type="scientific">Faecalicatena orotica</name>
    <dbReference type="NCBI Taxonomy" id="1544"/>
    <lineage>
        <taxon>Bacteria</taxon>
        <taxon>Bacillati</taxon>
        <taxon>Bacillota</taxon>
        <taxon>Clostridia</taxon>
        <taxon>Lachnospirales</taxon>
        <taxon>Lachnospiraceae</taxon>
        <taxon>Faecalicatena</taxon>
    </lineage>
</organism>
<dbReference type="Proteomes" id="UP000245845">
    <property type="component" value="Unassembled WGS sequence"/>
</dbReference>
<dbReference type="AlphaFoldDB" id="A0A2Y9BHY2"/>
<accession>A0A2Y9BHY2</accession>
<evidence type="ECO:0000313" key="3">
    <source>
        <dbReference type="Proteomes" id="UP000245845"/>
    </source>
</evidence>
<feature type="domain" description="FRG" evidence="1">
    <location>
        <begin position="187"/>
        <end position="282"/>
    </location>
</feature>
<dbReference type="Pfam" id="PF08867">
    <property type="entry name" value="FRG"/>
    <property type="match status" value="1"/>
</dbReference>
<dbReference type="SMART" id="SM00901">
    <property type="entry name" value="FRG"/>
    <property type="match status" value="1"/>
</dbReference>
<comment type="caution">
    <text evidence="2">The sequence shown here is derived from an EMBL/GenBank/DDBJ whole genome shotgun (WGS) entry which is preliminary data.</text>
</comment>
<protein>
    <submittedName>
        <fullName evidence="2">FRG domain-containing protein</fullName>
    </submittedName>
</protein>
<reference evidence="2 3" key="1">
    <citation type="submission" date="2018-05" db="EMBL/GenBank/DDBJ databases">
        <title>The Hungate 1000. A catalogue of reference genomes from the rumen microbiome.</title>
        <authorList>
            <person name="Kelly W."/>
        </authorList>
    </citation>
    <scope>NUCLEOTIDE SEQUENCE [LARGE SCALE GENOMIC DNA]</scope>
    <source>
        <strain evidence="2 3">NLAE-zl-C242</strain>
    </source>
</reference>
<gene>
    <name evidence="2" type="ORF">A8806_1114</name>
</gene>
<evidence type="ECO:0000259" key="1">
    <source>
        <dbReference type="SMART" id="SM00901"/>
    </source>
</evidence>
<name>A0A2Y9BHY2_9FIRM</name>
<proteinExistence type="predicted"/>
<evidence type="ECO:0000313" key="2">
    <source>
        <dbReference type="EMBL" id="PWJ27569.1"/>
    </source>
</evidence>
<dbReference type="InterPro" id="IPR014966">
    <property type="entry name" value="FRG-dom"/>
</dbReference>
<keyword evidence="3" id="KW-1185">Reference proteome</keyword>
<dbReference type="EMBL" id="QGDL01000011">
    <property type="protein sequence ID" value="PWJ27569.1"/>
    <property type="molecule type" value="Genomic_DNA"/>
</dbReference>